<dbReference type="Pfam" id="PF09811">
    <property type="entry name" value="Yae1_N"/>
    <property type="match status" value="1"/>
</dbReference>
<dbReference type="EMBL" id="CAVLGL010000057">
    <property type="protein sequence ID" value="CAK1583694.1"/>
    <property type="molecule type" value="Genomic_DNA"/>
</dbReference>
<evidence type="ECO:0000313" key="3">
    <source>
        <dbReference type="Proteomes" id="UP001314205"/>
    </source>
</evidence>
<keyword evidence="3" id="KW-1185">Reference proteome</keyword>
<protein>
    <recommendedName>
        <fullName evidence="1">Essential protein Yae1 N-terminal domain-containing protein</fullName>
    </recommendedName>
</protein>
<feature type="domain" description="Essential protein Yae1 N-terminal" evidence="1">
    <location>
        <begin position="24"/>
        <end position="53"/>
    </location>
</feature>
<organism evidence="2 3">
    <name type="scientific">Parnassius mnemosyne</name>
    <name type="common">clouded apollo</name>
    <dbReference type="NCBI Taxonomy" id="213953"/>
    <lineage>
        <taxon>Eukaryota</taxon>
        <taxon>Metazoa</taxon>
        <taxon>Ecdysozoa</taxon>
        <taxon>Arthropoda</taxon>
        <taxon>Hexapoda</taxon>
        <taxon>Insecta</taxon>
        <taxon>Pterygota</taxon>
        <taxon>Neoptera</taxon>
        <taxon>Endopterygota</taxon>
        <taxon>Lepidoptera</taxon>
        <taxon>Glossata</taxon>
        <taxon>Ditrysia</taxon>
        <taxon>Papilionoidea</taxon>
        <taxon>Papilionidae</taxon>
        <taxon>Parnassiinae</taxon>
        <taxon>Parnassini</taxon>
        <taxon>Parnassius</taxon>
        <taxon>Driopa</taxon>
    </lineage>
</organism>
<proteinExistence type="predicted"/>
<dbReference type="Proteomes" id="UP001314205">
    <property type="component" value="Unassembled WGS sequence"/>
</dbReference>
<evidence type="ECO:0000313" key="2">
    <source>
        <dbReference type="EMBL" id="CAK1583694.1"/>
    </source>
</evidence>
<dbReference type="InterPro" id="IPR019191">
    <property type="entry name" value="Essential_protein_Yae1_N"/>
</dbReference>
<reference evidence="2 3" key="1">
    <citation type="submission" date="2023-11" db="EMBL/GenBank/DDBJ databases">
        <authorList>
            <person name="Hedman E."/>
            <person name="Englund M."/>
            <person name="Stromberg M."/>
            <person name="Nyberg Akerstrom W."/>
            <person name="Nylinder S."/>
            <person name="Jareborg N."/>
            <person name="Kallberg Y."/>
            <person name="Kronander E."/>
        </authorList>
    </citation>
    <scope>NUCLEOTIDE SEQUENCE [LARGE SCALE GENOMIC DNA]</scope>
</reference>
<comment type="caution">
    <text evidence="2">The sequence shown here is derived from an EMBL/GenBank/DDBJ whole genome shotgun (WGS) entry which is preliminary data.</text>
</comment>
<name>A0AAV1KM87_9NEOP</name>
<accession>A0AAV1KM87</accession>
<gene>
    <name evidence="2" type="ORF">PARMNEM_LOCUS5055</name>
</gene>
<sequence>MTDESGDISMRTWIRNVGPINKVGYSDGVTDGQAATYQSSFDTGYEQGLSFGFCLGVIDTKTKYVQKEEQNFRDPRKINCQICINNSLEGNLVNLFNLQKEKNDEYLDSQGMKT</sequence>
<dbReference type="AlphaFoldDB" id="A0AAV1KM87"/>
<evidence type="ECO:0000259" key="1">
    <source>
        <dbReference type="Pfam" id="PF09811"/>
    </source>
</evidence>